<dbReference type="RefSeq" id="WP_129132973.1">
    <property type="nucleotide sequence ID" value="NZ_SDHW01000012.1"/>
</dbReference>
<dbReference type="PANTHER" id="PTHR30373:SF8">
    <property type="entry name" value="BLL7265 PROTEIN"/>
    <property type="match status" value="1"/>
</dbReference>
<accession>A0A4Q1CDM2</accession>
<dbReference type="PANTHER" id="PTHR30373">
    <property type="entry name" value="UPF0603 PROTEIN YGCG"/>
    <property type="match status" value="1"/>
</dbReference>
<evidence type="ECO:0000259" key="1">
    <source>
        <dbReference type="Pfam" id="PF04536"/>
    </source>
</evidence>
<dbReference type="EMBL" id="SDHW01000012">
    <property type="protein sequence ID" value="RXK57383.1"/>
    <property type="molecule type" value="Genomic_DNA"/>
</dbReference>
<evidence type="ECO:0000313" key="3">
    <source>
        <dbReference type="Proteomes" id="UP000290204"/>
    </source>
</evidence>
<keyword evidence="3" id="KW-1185">Reference proteome</keyword>
<dbReference type="OrthoDB" id="9786161at2"/>
<dbReference type="Proteomes" id="UP000290204">
    <property type="component" value="Unassembled WGS sequence"/>
</dbReference>
<feature type="domain" description="TPM" evidence="1">
    <location>
        <begin position="10"/>
        <end position="129"/>
    </location>
</feature>
<comment type="caution">
    <text evidence="2">The sequence shown here is derived from an EMBL/GenBank/DDBJ whole genome shotgun (WGS) entry which is preliminary data.</text>
</comment>
<dbReference type="Gene3D" id="3.10.310.50">
    <property type="match status" value="1"/>
</dbReference>
<dbReference type="AlphaFoldDB" id="A0A4Q1CDM2"/>
<reference evidence="2 3" key="1">
    <citation type="submission" date="2019-01" db="EMBL/GenBank/DDBJ databases">
        <title>Lacibacter sp. strain TTM-7.</title>
        <authorList>
            <person name="Chen W.-M."/>
        </authorList>
    </citation>
    <scope>NUCLEOTIDE SEQUENCE [LARGE SCALE GENOMIC DNA]</scope>
    <source>
        <strain evidence="2 3">TTM-7</strain>
    </source>
</reference>
<sequence length="153" mass="17531">MGIFSFFTKKQDWFTPAEHQAIINAIRASEKRTSGEIRVFVESRCSYVNSVDRAAEVFFGLQMQKTEDRNGVLLYIAMKDHQLAVFGDQGIHEKVGSAFWNEEVKKMIASFSKQHYADGIVQIVTEIGNALVHHFPYENEDRNELPDDIVFGR</sequence>
<gene>
    <name evidence="2" type="ORF">ESA94_21205</name>
</gene>
<proteinExistence type="predicted"/>
<dbReference type="Pfam" id="PF04536">
    <property type="entry name" value="TPM_phosphatase"/>
    <property type="match status" value="1"/>
</dbReference>
<evidence type="ECO:0000313" key="2">
    <source>
        <dbReference type="EMBL" id="RXK57383.1"/>
    </source>
</evidence>
<dbReference type="InterPro" id="IPR007621">
    <property type="entry name" value="TPM_dom"/>
</dbReference>
<protein>
    <submittedName>
        <fullName evidence="2">TPM domain-containing protein</fullName>
    </submittedName>
</protein>
<name>A0A4Q1CDM2_9BACT</name>
<organism evidence="2 3">
    <name type="scientific">Lacibacter luteus</name>
    <dbReference type="NCBI Taxonomy" id="2508719"/>
    <lineage>
        <taxon>Bacteria</taxon>
        <taxon>Pseudomonadati</taxon>
        <taxon>Bacteroidota</taxon>
        <taxon>Chitinophagia</taxon>
        <taxon>Chitinophagales</taxon>
        <taxon>Chitinophagaceae</taxon>
        <taxon>Lacibacter</taxon>
    </lineage>
</organism>